<feature type="compositionally biased region" description="Low complexity" evidence="1">
    <location>
        <begin position="14"/>
        <end position="30"/>
    </location>
</feature>
<feature type="compositionally biased region" description="Low complexity" evidence="1">
    <location>
        <begin position="188"/>
        <end position="202"/>
    </location>
</feature>
<dbReference type="AlphaFoldDB" id="A0A448ZTF8"/>
<protein>
    <submittedName>
        <fullName evidence="2">Uncharacterized protein</fullName>
    </submittedName>
</protein>
<feature type="region of interest" description="Disordered" evidence="1">
    <location>
        <begin position="1"/>
        <end position="59"/>
    </location>
</feature>
<evidence type="ECO:0000313" key="3">
    <source>
        <dbReference type="Proteomes" id="UP000291116"/>
    </source>
</evidence>
<organism evidence="2 3">
    <name type="scientific">Pseudo-nitzschia multistriata</name>
    <dbReference type="NCBI Taxonomy" id="183589"/>
    <lineage>
        <taxon>Eukaryota</taxon>
        <taxon>Sar</taxon>
        <taxon>Stramenopiles</taxon>
        <taxon>Ochrophyta</taxon>
        <taxon>Bacillariophyta</taxon>
        <taxon>Bacillariophyceae</taxon>
        <taxon>Bacillariophycidae</taxon>
        <taxon>Bacillariales</taxon>
        <taxon>Bacillariaceae</taxon>
        <taxon>Pseudo-nitzschia</taxon>
    </lineage>
</organism>
<gene>
    <name evidence="2" type="ORF">PSNMU_V1.4_AUG-EV-PASAV3_0124880</name>
</gene>
<evidence type="ECO:0000256" key="1">
    <source>
        <dbReference type="SAM" id="MobiDB-lite"/>
    </source>
</evidence>
<feature type="compositionally biased region" description="Basic and acidic residues" evidence="1">
    <location>
        <begin position="384"/>
        <end position="393"/>
    </location>
</feature>
<feature type="compositionally biased region" description="Low complexity" evidence="1">
    <location>
        <begin position="416"/>
        <end position="432"/>
    </location>
</feature>
<feature type="compositionally biased region" description="Polar residues" evidence="1">
    <location>
        <begin position="31"/>
        <end position="41"/>
    </location>
</feature>
<feature type="region of interest" description="Disordered" evidence="1">
    <location>
        <begin position="139"/>
        <end position="202"/>
    </location>
</feature>
<keyword evidence="3" id="KW-1185">Reference proteome</keyword>
<feature type="compositionally biased region" description="Low complexity" evidence="1">
    <location>
        <begin position="42"/>
        <end position="57"/>
    </location>
</feature>
<proteinExistence type="predicted"/>
<evidence type="ECO:0000313" key="2">
    <source>
        <dbReference type="EMBL" id="VEU45316.1"/>
    </source>
</evidence>
<feature type="region of interest" description="Disordered" evidence="1">
    <location>
        <begin position="292"/>
        <end position="444"/>
    </location>
</feature>
<feature type="compositionally biased region" description="Basic and acidic residues" evidence="1">
    <location>
        <begin position="345"/>
        <end position="365"/>
    </location>
</feature>
<feature type="compositionally biased region" description="Low complexity" evidence="1">
    <location>
        <begin position="148"/>
        <end position="157"/>
    </location>
</feature>
<accession>A0A448ZTF8</accession>
<sequence>MMDHSRLAQQANNSTASSDSSTTPGDTRTSNDGVGSVNTNASSGHSDGTGGSSNSNNRVAVDKSTNSLLLDNYVDNTFEKVELDLDRTLTLDSWAGSGLDVGPTQSVSKIGLSSKLGDIGDDFEEPWKKIADSYFKESTTNSFDDQDAQTQTQTQTQSALHNQQAPELMEGTGDSNSSMSVLLGLRPSGKSGSSKGSSNISDNSIERLLRGADAPFDKSNYSFEKVLGGSDNSLNSLDKIISMDFDTTDTDRTNTHLSDYNDHASNDMDSEMLTLLPTDVDQVVSANDFKINNGRNFSATTNNKSASVDPSLTLNQQQNVDNAGDSGKSYNDDELLASLRNAVSDSDHTTSVDGAAAKENEDDNHSSTVTSNSASSTTHPSLKNNDRQHKFDGAFDSESSLPSIEVGNIPSGGGSSSSSSGNHTSRTSSSNNKAKETIPMPTLR</sequence>
<dbReference type="Proteomes" id="UP000291116">
    <property type="component" value="Unassembled WGS sequence"/>
</dbReference>
<dbReference type="EMBL" id="CAACVS010000699">
    <property type="protein sequence ID" value="VEU45316.1"/>
    <property type="molecule type" value="Genomic_DNA"/>
</dbReference>
<reference evidence="2 3" key="1">
    <citation type="submission" date="2019-01" db="EMBL/GenBank/DDBJ databases">
        <authorList>
            <person name="Ferrante I. M."/>
        </authorList>
    </citation>
    <scope>NUCLEOTIDE SEQUENCE [LARGE SCALE GENOMIC DNA]</scope>
    <source>
        <strain evidence="2 3">B856</strain>
    </source>
</reference>
<feature type="compositionally biased region" description="Polar residues" evidence="1">
    <location>
        <begin position="293"/>
        <end position="321"/>
    </location>
</feature>
<name>A0A448ZTF8_9STRA</name>
<feature type="compositionally biased region" description="Low complexity" evidence="1">
    <location>
        <begin position="366"/>
        <end position="378"/>
    </location>
</feature>